<dbReference type="PANTHER" id="PTHR30005:SF0">
    <property type="entry name" value="RETROGRADE REGULATION PROTEIN 2"/>
    <property type="match status" value="1"/>
</dbReference>
<evidence type="ECO:0000256" key="1">
    <source>
        <dbReference type="ARBA" id="ARBA00007125"/>
    </source>
</evidence>
<sequence>MALGGNVAETVGVLDVGSFSAHLVVLERGGTPLEPSLEHKTRLRLDRELDEDGRLSGRGVQAVAAAVADAAAVARAHGVGGVFPLATSSIRDAANSAEIVAEVARASGVRLRFLPGEREAELAYAAARRWYGAAAGPLLAMDIGGGTLEIAAGTGQEAEFARSLRLGARELTRGWLSQGAGDAKRVEALRAYALKRVRKTLSAAPELEHAHVAGCSKVFQQLARLTGARPQREGPYVERELRLDQLRDWIPRLAVLPPSRRAKLPGISRCRAGQALAGAVVAEALLTVTGGSVSICPWSTRDGLLIALAEGRVEAGKSGRQGGADAA</sequence>
<proteinExistence type="inferred from homology"/>
<feature type="domain" description="Ppx/GppA phosphatase N-terminal" evidence="2">
    <location>
        <begin position="33"/>
        <end position="307"/>
    </location>
</feature>
<gene>
    <name evidence="3" type="ORF">GCM10009754_09620</name>
</gene>
<dbReference type="Proteomes" id="UP001501116">
    <property type="component" value="Unassembled WGS sequence"/>
</dbReference>
<organism evidence="3 4">
    <name type="scientific">Amycolatopsis minnesotensis</name>
    <dbReference type="NCBI Taxonomy" id="337894"/>
    <lineage>
        <taxon>Bacteria</taxon>
        <taxon>Bacillati</taxon>
        <taxon>Actinomycetota</taxon>
        <taxon>Actinomycetes</taxon>
        <taxon>Pseudonocardiales</taxon>
        <taxon>Pseudonocardiaceae</taxon>
        <taxon>Amycolatopsis</taxon>
    </lineage>
</organism>
<dbReference type="RefSeq" id="WP_344413818.1">
    <property type="nucleotide sequence ID" value="NZ_BAAANN010000003.1"/>
</dbReference>
<evidence type="ECO:0000313" key="3">
    <source>
        <dbReference type="EMBL" id="GAA1944074.1"/>
    </source>
</evidence>
<protein>
    <submittedName>
        <fullName evidence="3">Exopolyphosphatase</fullName>
    </submittedName>
</protein>
<dbReference type="EMBL" id="BAAANN010000003">
    <property type="protein sequence ID" value="GAA1944074.1"/>
    <property type="molecule type" value="Genomic_DNA"/>
</dbReference>
<dbReference type="PANTHER" id="PTHR30005">
    <property type="entry name" value="EXOPOLYPHOSPHATASE"/>
    <property type="match status" value="1"/>
</dbReference>
<dbReference type="Pfam" id="PF02541">
    <property type="entry name" value="Ppx-GppA"/>
    <property type="match status" value="1"/>
</dbReference>
<dbReference type="SUPFAM" id="SSF53067">
    <property type="entry name" value="Actin-like ATPase domain"/>
    <property type="match status" value="2"/>
</dbReference>
<reference evidence="4" key="1">
    <citation type="journal article" date="2019" name="Int. J. Syst. Evol. Microbiol.">
        <title>The Global Catalogue of Microorganisms (GCM) 10K type strain sequencing project: providing services to taxonomists for standard genome sequencing and annotation.</title>
        <authorList>
            <consortium name="The Broad Institute Genomics Platform"/>
            <consortium name="The Broad Institute Genome Sequencing Center for Infectious Disease"/>
            <person name="Wu L."/>
            <person name="Ma J."/>
        </authorList>
    </citation>
    <scope>NUCLEOTIDE SEQUENCE [LARGE SCALE GENOMIC DNA]</scope>
    <source>
        <strain evidence="4">JCM 14545</strain>
    </source>
</reference>
<keyword evidence="4" id="KW-1185">Reference proteome</keyword>
<comment type="caution">
    <text evidence="3">The sequence shown here is derived from an EMBL/GenBank/DDBJ whole genome shotgun (WGS) entry which is preliminary data.</text>
</comment>
<comment type="similarity">
    <text evidence="1">Belongs to the GppA/Ppx family.</text>
</comment>
<dbReference type="InterPro" id="IPR003695">
    <property type="entry name" value="Ppx_GppA_N"/>
</dbReference>
<name>A0ABP5BG56_9PSEU</name>
<evidence type="ECO:0000313" key="4">
    <source>
        <dbReference type="Proteomes" id="UP001501116"/>
    </source>
</evidence>
<dbReference type="Gene3D" id="3.30.420.40">
    <property type="match status" value="1"/>
</dbReference>
<dbReference type="InterPro" id="IPR050273">
    <property type="entry name" value="GppA/Ppx_hydrolase"/>
</dbReference>
<dbReference type="InterPro" id="IPR043129">
    <property type="entry name" value="ATPase_NBD"/>
</dbReference>
<accession>A0ABP5BG56</accession>
<dbReference type="Gene3D" id="3.30.420.150">
    <property type="entry name" value="Exopolyphosphatase. Domain 2"/>
    <property type="match status" value="1"/>
</dbReference>
<evidence type="ECO:0000259" key="2">
    <source>
        <dbReference type="Pfam" id="PF02541"/>
    </source>
</evidence>